<feature type="domain" description="Non-reducing end beta-L-arabinofuranosidase-like GH127 catalytic" evidence="1">
    <location>
        <begin position="4"/>
        <end position="368"/>
    </location>
</feature>
<protein>
    <submittedName>
        <fullName evidence="4">Glycoside hydrolase family 127 protein</fullName>
    </submittedName>
</protein>
<dbReference type="InterPro" id="IPR012878">
    <property type="entry name" value="Beta-AFase-like_GH127_cat"/>
</dbReference>
<comment type="caution">
    <text evidence="4">The sequence shown here is derived from an EMBL/GenBank/DDBJ whole genome shotgun (WGS) entry which is preliminary data.</text>
</comment>
<dbReference type="GO" id="GO:0005975">
    <property type="term" value="P:carbohydrate metabolic process"/>
    <property type="evidence" value="ECO:0007669"/>
    <property type="project" value="InterPro"/>
</dbReference>
<dbReference type="PANTHER" id="PTHR31151">
    <property type="entry name" value="PROLINE-TRNA LIGASE (DUF1680)"/>
    <property type="match status" value="1"/>
</dbReference>
<dbReference type="AlphaFoldDB" id="A0A9Q4B3B3"/>
<keyword evidence="4" id="KW-0378">Hydrolase</keyword>
<evidence type="ECO:0000259" key="3">
    <source>
        <dbReference type="Pfam" id="PF20736"/>
    </source>
</evidence>
<dbReference type="Pfam" id="PF20736">
    <property type="entry name" value="Glyco_hydro127M"/>
    <property type="match status" value="1"/>
</dbReference>
<dbReference type="Pfam" id="PF07944">
    <property type="entry name" value="Beta-AFase-like_GH127_cat"/>
    <property type="match status" value="1"/>
</dbReference>
<evidence type="ECO:0000259" key="1">
    <source>
        <dbReference type="Pfam" id="PF07944"/>
    </source>
</evidence>
<dbReference type="GO" id="GO:0016787">
    <property type="term" value="F:hydrolase activity"/>
    <property type="evidence" value="ECO:0007669"/>
    <property type="project" value="UniProtKB-KW"/>
</dbReference>
<reference evidence="4" key="1">
    <citation type="submission" date="2020-06" db="EMBL/GenBank/DDBJ databases">
        <title>Insight into the genomes of haloalkaliphilic bacilli from Kenyan soda lakes.</title>
        <authorList>
            <person name="Mwirichia R."/>
            <person name="Villamizar G.C."/>
            <person name="Poehlein A."/>
            <person name="Mugweru J."/>
            <person name="Kipnyargis A."/>
            <person name="Kiplimo D."/>
            <person name="Orwa P."/>
            <person name="Daniel R."/>
        </authorList>
    </citation>
    <scope>NUCLEOTIDE SEQUENCE</scope>
    <source>
        <strain evidence="4">B1096_S55</strain>
    </source>
</reference>
<dbReference type="Proteomes" id="UP001057753">
    <property type="component" value="Unassembled WGS sequence"/>
</dbReference>
<dbReference type="InterPro" id="IPR046544">
    <property type="entry name" value="GH146_SB_dom"/>
</dbReference>
<evidence type="ECO:0000259" key="2">
    <source>
        <dbReference type="Pfam" id="PF20620"/>
    </source>
</evidence>
<proteinExistence type="predicted"/>
<gene>
    <name evidence="4" type="ORF">HXA33_13450</name>
</gene>
<name>A0A9Q4B3B3_SALAG</name>
<organism evidence="4 5">
    <name type="scientific">Salipaludibacillus agaradhaerens</name>
    <name type="common">Bacillus agaradhaerens</name>
    <dbReference type="NCBI Taxonomy" id="76935"/>
    <lineage>
        <taxon>Bacteria</taxon>
        <taxon>Bacillati</taxon>
        <taxon>Bacillota</taxon>
        <taxon>Bacilli</taxon>
        <taxon>Bacillales</taxon>
        <taxon>Bacillaceae</taxon>
    </lineage>
</organism>
<feature type="domain" description="Non-reducing end beta-L-arabinofuranosidase-like GH127 middle" evidence="3">
    <location>
        <begin position="379"/>
        <end position="473"/>
    </location>
</feature>
<dbReference type="EMBL" id="JABXYM010000001">
    <property type="protein sequence ID" value="MCR6097551.1"/>
    <property type="molecule type" value="Genomic_DNA"/>
</dbReference>
<dbReference type="InterPro" id="IPR008928">
    <property type="entry name" value="6-hairpin_glycosidase_sf"/>
</dbReference>
<dbReference type="PANTHER" id="PTHR31151:SF0">
    <property type="entry name" value="PROLINE-TRNA LIGASE (DUF1680)"/>
    <property type="match status" value="1"/>
</dbReference>
<evidence type="ECO:0000313" key="5">
    <source>
        <dbReference type="Proteomes" id="UP001057753"/>
    </source>
</evidence>
<keyword evidence="5" id="KW-1185">Reference proteome</keyword>
<evidence type="ECO:0000313" key="4">
    <source>
        <dbReference type="EMBL" id="MCR6097551.1"/>
    </source>
</evidence>
<feature type="domain" description="Glycoside hydrolase GH146 substrate-binding" evidence="2">
    <location>
        <begin position="595"/>
        <end position="725"/>
    </location>
</feature>
<dbReference type="InterPro" id="IPR049046">
    <property type="entry name" value="Beta-AFase-like_GH127_middle"/>
</dbReference>
<dbReference type="SUPFAM" id="SSF48208">
    <property type="entry name" value="Six-hairpin glycosidases"/>
    <property type="match status" value="1"/>
</dbReference>
<sequence>MALNEAYLLELEPDRLLSRYREYAGLKPKAPNYKGWEDKGISGHTLGHYLSACAMMWAATGNKDIKERVTYIVDELALCQKSDGDGFISGIPRGKEIFEEVRAGNIISQGFDLNGGWVPLYSLHKVFAGLRDAYYYADNKKALDVEKKLGEWLARIVNPLNEAQLTALLRCEYGGMNEVLVDLAEDTKNDTFLALANKFYHKPILDPLKEQKDTLAGNHANTQIPKVIGLAKKYEATGDENSRGIAEFFWERVVNHHSYVIGGHSYAEHFGEPDRLNARLGAATCETCNTYNMLKLTRHTFKWNQLAEQADYYERALFNHILASQHPEDGRVNYFLSLDMGGQKDYRSKFGEFSCCVGTGMENHASYGKGIYYYSEKSLFITQYLPSTLKWQEYGVEVIQKTAYPEDEHINVAFHTDQPIKLAVNLRVPYWAEKGVEVTINGAPMKVNETPSQFITIERVWSQGDTIDLTLPMSLRIETMPDNTNRMAFMYGPLVLAGEVNRNETTESDDRLSEVFPVPVLISEKGHLLDHFHKDKQSFMWKTDGIGYPHDVHLIPFYQMHDHHYTVYWDVFSKKEWQKAEKEYKLTMEQQRFEEERTVDVVQPGEMQPERDHDFKGEHVSHGSVFNRAYRSTWKNGWFSFELAVLPAIVMQLVVTYPLEEDDTIGFDIFVDEQCITNDLIRSDDLNQFTYSTYLLPYELTKGKEHVTIMFKSRAEHRVAKVSGISTVKRHY</sequence>
<dbReference type="Pfam" id="PF20620">
    <property type="entry name" value="DUF6805"/>
    <property type="match status" value="1"/>
</dbReference>
<accession>A0A9Q4B3B3</accession>